<feature type="domain" description="Prokaryotic-type class I peptide chain release factors" evidence="3">
    <location>
        <begin position="119"/>
        <end position="135"/>
    </location>
</feature>
<comment type="caution">
    <text evidence="4">The sequence shown here is derived from an EMBL/GenBank/DDBJ whole genome shotgun (WGS) entry which is preliminary data.</text>
</comment>
<dbReference type="PANTHER" id="PTHR43804">
    <property type="entry name" value="LD18447P"/>
    <property type="match status" value="1"/>
</dbReference>
<dbReference type="Gene3D" id="3.30.70.1660">
    <property type="match status" value="1"/>
</dbReference>
<sequence length="231" mass="26852">MKQKIIQITAGRGPSECCWVVAQVLKYFLNEVKNTGLTYSILQREKGFENGTVQSVTIRIQGEKLDLFLTPWLGTIQWIGTSTFRKHHKRKNWFIGVYEVTQTKTIEVQEKEISFQAIRSSGPGGQNVNKVNSAIRATYHPTGDQVLVMDSRSQHQNKKIALQRLKEKVNQSQLENIKKVITDQWENHLHIERGQPIRIFKGTDFKKQHKKHSYTTNRQQLKKDVRNELKN</sequence>
<evidence type="ECO:0000313" key="5">
    <source>
        <dbReference type="Proteomes" id="UP001500459"/>
    </source>
</evidence>
<feature type="region of interest" description="Disordered" evidence="2">
    <location>
        <begin position="208"/>
        <end position="231"/>
    </location>
</feature>
<dbReference type="PROSITE" id="PS00745">
    <property type="entry name" value="RF_PROK_I"/>
    <property type="match status" value="1"/>
</dbReference>
<dbReference type="InterPro" id="IPR017509">
    <property type="entry name" value="PrfH"/>
</dbReference>
<dbReference type="EMBL" id="BAABCW010000009">
    <property type="protein sequence ID" value="GAA3510525.1"/>
    <property type="molecule type" value="Genomic_DNA"/>
</dbReference>
<evidence type="ECO:0000259" key="3">
    <source>
        <dbReference type="PROSITE" id="PS00745"/>
    </source>
</evidence>
<dbReference type="Proteomes" id="UP001500459">
    <property type="component" value="Unassembled WGS sequence"/>
</dbReference>
<keyword evidence="5" id="KW-1185">Reference proteome</keyword>
<comment type="similarity">
    <text evidence="1">Belongs to the prokaryotic/mitochondrial release factor family.</text>
</comment>
<name>A0ABP6UNG9_9FLAO</name>
<dbReference type="PANTHER" id="PTHR43804:SF9">
    <property type="entry name" value="PEPTIDE CHAIN RELEASE FACTOR HOMOLOG-RELATED"/>
    <property type="match status" value="1"/>
</dbReference>
<accession>A0ABP6UNG9</accession>
<organism evidence="4 5">
    <name type="scientific">Aquimarina addita</name>
    <dbReference type="NCBI Taxonomy" id="870485"/>
    <lineage>
        <taxon>Bacteria</taxon>
        <taxon>Pseudomonadati</taxon>
        <taxon>Bacteroidota</taxon>
        <taxon>Flavobacteriia</taxon>
        <taxon>Flavobacteriales</taxon>
        <taxon>Flavobacteriaceae</taxon>
        <taxon>Aquimarina</taxon>
    </lineage>
</organism>
<dbReference type="RefSeq" id="WP_344927885.1">
    <property type="nucleotide sequence ID" value="NZ_BAABCW010000009.1"/>
</dbReference>
<dbReference type="InterPro" id="IPR050057">
    <property type="entry name" value="Prokaryotic/Mito_RF"/>
</dbReference>
<dbReference type="Pfam" id="PF00472">
    <property type="entry name" value="RF-1"/>
    <property type="match status" value="1"/>
</dbReference>
<dbReference type="NCBIfam" id="TIGR03072">
    <property type="entry name" value="release_prfH"/>
    <property type="match status" value="1"/>
</dbReference>
<proteinExistence type="inferred from homology"/>
<gene>
    <name evidence="4" type="primary">prfH</name>
    <name evidence="4" type="ORF">GCM10022393_25070</name>
</gene>
<evidence type="ECO:0000256" key="1">
    <source>
        <dbReference type="ARBA" id="ARBA00010835"/>
    </source>
</evidence>
<evidence type="ECO:0000313" key="4">
    <source>
        <dbReference type="EMBL" id="GAA3510525.1"/>
    </source>
</evidence>
<protein>
    <submittedName>
        <fullName evidence="4">Peptide chain release factor H</fullName>
    </submittedName>
</protein>
<dbReference type="SUPFAM" id="SSF75620">
    <property type="entry name" value="Release factor"/>
    <property type="match status" value="1"/>
</dbReference>
<dbReference type="InterPro" id="IPR000352">
    <property type="entry name" value="Pep_chain_release_fac_I"/>
</dbReference>
<dbReference type="Gene3D" id="3.30.160.20">
    <property type="match status" value="1"/>
</dbReference>
<dbReference type="InterPro" id="IPR045853">
    <property type="entry name" value="Pep_chain_release_fac_I_sf"/>
</dbReference>
<reference evidence="5" key="1">
    <citation type="journal article" date="2019" name="Int. J. Syst. Evol. Microbiol.">
        <title>The Global Catalogue of Microorganisms (GCM) 10K type strain sequencing project: providing services to taxonomists for standard genome sequencing and annotation.</title>
        <authorList>
            <consortium name="The Broad Institute Genomics Platform"/>
            <consortium name="The Broad Institute Genome Sequencing Center for Infectious Disease"/>
            <person name="Wu L."/>
            <person name="Ma J."/>
        </authorList>
    </citation>
    <scope>NUCLEOTIDE SEQUENCE [LARGE SCALE GENOMIC DNA]</scope>
    <source>
        <strain evidence="5">JCM 17106</strain>
    </source>
</reference>
<evidence type="ECO:0000256" key="2">
    <source>
        <dbReference type="SAM" id="MobiDB-lite"/>
    </source>
</evidence>
<feature type="compositionally biased region" description="Basic and acidic residues" evidence="2">
    <location>
        <begin position="221"/>
        <end position="231"/>
    </location>
</feature>